<sequence>MFDNISITGITPLDYYPDKCTMTNCKQNIESISLCIPCQKPDMESINEIKVSFCINSCKLLNTILGPKILANITSKIKVIYTAKNPEQSLHSAHWDINFCDFILLETPYYDKRNLCTSNLFIGLEDVCVLDYDERYIELSLLYILCPNINMSNNTKGYVCKPEPNTNSKNLKNTYYYPVDYYENSSCCYQKPCKSD</sequence>
<evidence type="ECO:0000313" key="3">
    <source>
        <dbReference type="Proteomes" id="UP000245622"/>
    </source>
</evidence>
<reference evidence="2 3" key="1">
    <citation type="submission" date="2014-04" db="EMBL/GenBank/DDBJ databases">
        <authorList>
            <person name="Hornung B.V."/>
        </authorList>
    </citation>
    <scope>NUCLEOTIDE SEQUENCE [LARGE SCALE GENOMIC DNA]</scope>
    <source>
        <strain evidence="2 3">CRIB</strain>
    </source>
</reference>
<dbReference type="Proteomes" id="UP000245622">
    <property type="component" value="Chromosome 1"/>
</dbReference>
<keyword evidence="3" id="KW-1185">Reference proteome</keyword>
<evidence type="ECO:0000259" key="1">
    <source>
        <dbReference type="Pfam" id="PF12673"/>
    </source>
</evidence>
<organism evidence="2 3">
    <name type="scientific">Romboutsia ilealis</name>
    <dbReference type="NCBI Taxonomy" id="1115758"/>
    <lineage>
        <taxon>Bacteria</taxon>
        <taxon>Bacillati</taxon>
        <taxon>Bacillota</taxon>
        <taxon>Clostridia</taxon>
        <taxon>Peptostreptococcales</taxon>
        <taxon>Peptostreptococcaceae</taxon>
        <taxon>Romboutsia</taxon>
    </lineage>
</organism>
<gene>
    <name evidence="2" type="ORF">CRIB_1318</name>
</gene>
<accession>A0A1V1I1C6</accession>
<proteinExistence type="predicted"/>
<dbReference type="AlphaFoldDB" id="A0A1V1I1C6"/>
<name>A0A1V1I1C6_9FIRM</name>
<dbReference type="KEGG" id="ril:CRIB_1318"/>
<dbReference type="InterPro" id="IPR024300">
    <property type="entry name" value="SipL_SPOCS_dom"/>
</dbReference>
<evidence type="ECO:0000313" key="2">
    <source>
        <dbReference type="EMBL" id="CED93927.1"/>
    </source>
</evidence>
<protein>
    <recommendedName>
        <fullName evidence="1">SipL SPOCS domain-containing protein</fullName>
    </recommendedName>
</protein>
<dbReference type="GeneID" id="82205355"/>
<feature type="domain" description="SipL SPOCS" evidence="1">
    <location>
        <begin position="42"/>
        <end position="106"/>
    </location>
</feature>
<dbReference type="EMBL" id="LN555523">
    <property type="protein sequence ID" value="CED93927.1"/>
    <property type="molecule type" value="Genomic_DNA"/>
</dbReference>
<dbReference type="RefSeq" id="WP_180703597.1">
    <property type="nucleotide sequence ID" value="NZ_LN555523.1"/>
</dbReference>
<dbReference type="Pfam" id="PF12673">
    <property type="entry name" value="SipL"/>
    <property type="match status" value="1"/>
</dbReference>